<keyword evidence="3" id="KW-0255">Endonuclease</keyword>
<reference evidence="3 4" key="1">
    <citation type="journal article" date="2015" name="Genome Announc.">
        <title>Expanding the biotechnology potential of lactobacilli through comparative genomics of 213 strains and associated genera.</title>
        <authorList>
            <person name="Sun Z."/>
            <person name="Harris H.M."/>
            <person name="McCann A."/>
            <person name="Guo C."/>
            <person name="Argimon S."/>
            <person name="Zhang W."/>
            <person name="Yang X."/>
            <person name="Jeffery I.B."/>
            <person name="Cooney J.C."/>
            <person name="Kagawa T.F."/>
            <person name="Liu W."/>
            <person name="Song Y."/>
            <person name="Salvetti E."/>
            <person name="Wrobel A."/>
            <person name="Rasinkangas P."/>
            <person name="Parkhill J."/>
            <person name="Rea M.C."/>
            <person name="O'Sullivan O."/>
            <person name="Ritari J."/>
            <person name="Douillard F.P."/>
            <person name="Paul Ross R."/>
            <person name="Yang R."/>
            <person name="Briner A.E."/>
            <person name="Felis G.E."/>
            <person name="de Vos W.M."/>
            <person name="Barrangou R."/>
            <person name="Klaenhammer T.R."/>
            <person name="Caufield P.W."/>
            <person name="Cui Y."/>
            <person name="Zhang H."/>
            <person name="O'Toole P.W."/>
        </authorList>
    </citation>
    <scope>NUCLEOTIDE SEQUENCE [LARGE SCALE GENOMIC DNA]</scope>
    <source>
        <strain evidence="3 4">DSM 22696</strain>
    </source>
</reference>
<feature type="domain" description="Helicase ATP-binding" evidence="1">
    <location>
        <begin position="302"/>
        <end position="460"/>
    </location>
</feature>
<dbReference type="InterPro" id="IPR027417">
    <property type="entry name" value="P-loop_NTPase"/>
</dbReference>
<evidence type="ECO:0000313" key="5">
    <source>
        <dbReference type="Proteomes" id="UP000321429"/>
    </source>
</evidence>
<dbReference type="PROSITE" id="PS00092">
    <property type="entry name" value="N6_MTASE"/>
    <property type="match status" value="1"/>
</dbReference>
<name>A0A0R2LF03_9LACO</name>
<dbReference type="InterPro" id="IPR011639">
    <property type="entry name" value="MethylTrfase_TaqI-like_dom"/>
</dbReference>
<dbReference type="InterPro" id="IPR002052">
    <property type="entry name" value="DNA_methylase_N6_adenine_CS"/>
</dbReference>
<dbReference type="GO" id="GO:0006304">
    <property type="term" value="P:DNA modification"/>
    <property type="evidence" value="ECO:0007669"/>
    <property type="project" value="InterPro"/>
</dbReference>
<dbReference type="InterPro" id="IPR006935">
    <property type="entry name" value="Helicase/UvrB_N"/>
</dbReference>
<protein>
    <submittedName>
        <fullName evidence="2 3">Restriction endonuclease</fullName>
    </submittedName>
</protein>
<dbReference type="Pfam" id="PF04851">
    <property type="entry name" value="ResIII"/>
    <property type="match status" value="1"/>
</dbReference>
<organism evidence="3 4">
    <name type="scientific">Furfurilactobacillus siliginis</name>
    <dbReference type="NCBI Taxonomy" id="348151"/>
    <lineage>
        <taxon>Bacteria</taxon>
        <taxon>Bacillati</taxon>
        <taxon>Bacillota</taxon>
        <taxon>Bacilli</taxon>
        <taxon>Lactobacillales</taxon>
        <taxon>Lactobacillaceae</taxon>
        <taxon>Furfurilactobacillus</taxon>
    </lineage>
</organism>
<evidence type="ECO:0000313" key="4">
    <source>
        <dbReference type="Proteomes" id="UP000051139"/>
    </source>
</evidence>
<dbReference type="GO" id="GO:0003677">
    <property type="term" value="F:DNA binding"/>
    <property type="evidence" value="ECO:0007669"/>
    <property type="project" value="InterPro"/>
</dbReference>
<dbReference type="GO" id="GO:0032259">
    <property type="term" value="P:methylation"/>
    <property type="evidence" value="ECO:0007669"/>
    <property type="project" value="InterPro"/>
</dbReference>
<dbReference type="PANTHER" id="PTHR47396:SF1">
    <property type="entry name" value="ATP-DEPENDENT HELICASE IRC3-RELATED"/>
    <property type="match status" value="1"/>
</dbReference>
<reference evidence="2 5" key="2">
    <citation type="submission" date="2019-07" db="EMBL/GenBank/DDBJ databases">
        <title>Whole genome shotgun sequence of Lactobacillus siliginis NBRC 101315.</title>
        <authorList>
            <person name="Hosoyama A."/>
            <person name="Uohara A."/>
            <person name="Ohji S."/>
            <person name="Ichikawa N."/>
        </authorList>
    </citation>
    <scope>NUCLEOTIDE SEQUENCE [LARGE SCALE GENOMIC DNA]</scope>
    <source>
        <strain evidence="2 5">NBRC 101315</strain>
    </source>
</reference>
<dbReference type="EMBL" id="BJUD01000045">
    <property type="protein sequence ID" value="GEK29320.1"/>
    <property type="molecule type" value="Genomic_DNA"/>
</dbReference>
<dbReference type="GO" id="GO:0009007">
    <property type="term" value="F:site-specific DNA-methyltransferase (adenine-specific) activity"/>
    <property type="evidence" value="ECO:0007669"/>
    <property type="project" value="UniProtKB-EC"/>
</dbReference>
<evidence type="ECO:0000313" key="2">
    <source>
        <dbReference type="EMBL" id="GEK29320.1"/>
    </source>
</evidence>
<dbReference type="GO" id="GO:0005829">
    <property type="term" value="C:cytosol"/>
    <property type="evidence" value="ECO:0007669"/>
    <property type="project" value="TreeGrafter"/>
</dbReference>
<comment type="caution">
    <text evidence="3">The sequence shown here is derived from an EMBL/GenBank/DDBJ whole genome shotgun (WGS) entry which is preliminary data.</text>
</comment>
<dbReference type="SUPFAM" id="SSF52540">
    <property type="entry name" value="P-loop containing nucleoside triphosphate hydrolases"/>
    <property type="match status" value="2"/>
</dbReference>
<dbReference type="SUPFAM" id="SSF53335">
    <property type="entry name" value="S-adenosyl-L-methionine-dependent methyltransferases"/>
    <property type="match status" value="1"/>
</dbReference>
<evidence type="ECO:0000259" key="1">
    <source>
        <dbReference type="PROSITE" id="PS51192"/>
    </source>
</evidence>
<dbReference type="Proteomes" id="UP000321429">
    <property type="component" value="Unassembled WGS sequence"/>
</dbReference>
<dbReference type="OrthoDB" id="9813673at2"/>
<dbReference type="PROSITE" id="PS51192">
    <property type="entry name" value="HELICASE_ATP_BIND_1"/>
    <property type="match status" value="1"/>
</dbReference>
<sequence>MESNFGFLMLDDDTQIMYNQAKSAEKLYASEQYAAELITIRKIAENVARSVLDFNFIEVPDHCSFNNCLKMLKEEKLIDDKKLIDIFYDLKRYGNDAAHTLDEFSREQALTKLKEMYYLLVWFSNSYMEQKISQSGFMEPQNDPPYDPNEKKLIYIQTGDNSNGMWPAYVGAEKVGDASVDNFEIDGKPNSDDLRGFADRRIKQYMRTGGTPYLLEWAELAYSKIEDKWFRDHDVHEVLERSGVKRSEHLDGTEWFKVDVKTAKDAIRAVKEGRSSLDITEKAVPHEIVLRPEQIKAVEQTRRVFQKEKDMLWNAKMRFGKTLSALQLIKEEKYKKVLIMTHRPVVSDSWFSDYHKMKMSKEGYRFGSKNKGETIDELNASEFPYIYFASIQDLRGSKRFGGKVADKNELIADIDWDLIIIDEAHEGTQTDLAHNVLSGIKKDKTRLLELSGTPFNLLDQYKNEDQVYTWDYVMEQKAKQRWPIDHPNEANPYETLPSVSMYTFEMQNRKEFSDESKSFNFKEFFRVDDATGKFVYEKNVKQFLDNITHQNGKTNYPFSTLKFRNALRHTLWLLPGVKEAKALKELMEEHPVFGTEYKVINVVADGDSDLAVDAGDSDLERVRKAITNEPSKTKTITLTVRKLTTGVNVKEWTGIVFLSNMTSAMQYLQAAFRAQTPFSDEKMGMKKRCYIFDFAPDRALSVMAESNSFNSGAGKLVNKEQKDSMAQLLNFLPIIGETKQGMQEYNIDKLLTTLKKVYAEKAVRSGFDDDSLYSDELLKINTEDLVDFNGLKAIVGTTKADRKPTKVDVNNQGLTDEEYDRANRGEAKPKKDRIPEEQAVIDKKNALKKQKRTMISILRSISIRIPMMIYGMDIDIEEDVSINDFLNLVDEKSWNEFMPKGVTKGEFSKFIKYYDPQIFIEAGRIIRKRVKALDKLDPIERTEEIAAIFGTFKNPDKETVLTPWRVVNMQLGMTIGGLSYFDDKYEVSTVEAKSALHWVQNKSTDTIFKNNTKILEINSKTGLYPLYAATSLYQRAINKLNEIMGGKFTAEDEWRLWENILKANIFVVAKTPMAKTIAERTLAGYRHVDMNIEFIDGIVDAARISPDDGVKKIKAAFGIMKFDVVIGNPPYQEEAGGSSSSDKPIYHLFMEMAYELADKSVLITPGRFLFRAGATPSAWNEKMLNDTHLKVVMYEQNGNKIFPRTDIKGGIAITVRDVNENFGAIGTFTAYPELNSILSKVNPFLRKDGNLTDIIFSQNKLNLEELFSDYPQAKDSISSNGRDRRLESNIFVKLEAFHDFKVNEDDIKILGLIDNKRTYRFINKKYIDLTHANLYDFKVLLPKSNGSGALGEVVSTPLVGTPLVGYTRTFLGIGSFSNELEANNALKYIKSKFARTMLGILKVTQDNNPDKWIKVPLQDFSISSDIDWSESTDNVDAQLYRKYKLSDAEIRFIETKVQEMN</sequence>
<dbReference type="Proteomes" id="UP000051139">
    <property type="component" value="Unassembled WGS sequence"/>
</dbReference>
<dbReference type="PATRIC" id="fig|348151.3.peg.133"/>
<dbReference type="STRING" id="348151.IV55_GL000130"/>
<evidence type="ECO:0000313" key="3">
    <source>
        <dbReference type="EMBL" id="KRN97207.1"/>
    </source>
</evidence>
<dbReference type="GO" id="GO:0016787">
    <property type="term" value="F:hydrolase activity"/>
    <property type="evidence" value="ECO:0007669"/>
    <property type="project" value="InterPro"/>
</dbReference>
<dbReference type="RefSeq" id="WP_057808468.1">
    <property type="nucleotide sequence ID" value="NZ_BJUD01000045.1"/>
</dbReference>
<dbReference type="InterPro" id="IPR050742">
    <property type="entry name" value="Helicase_Restrict-Modif_Enz"/>
</dbReference>
<dbReference type="Gene3D" id="3.40.50.150">
    <property type="entry name" value="Vaccinia Virus protein VP39"/>
    <property type="match status" value="1"/>
</dbReference>
<keyword evidence="3" id="KW-0378">Hydrolase</keyword>
<keyword evidence="4" id="KW-1185">Reference proteome</keyword>
<keyword evidence="3" id="KW-0540">Nuclease</keyword>
<dbReference type="GO" id="GO:0005524">
    <property type="term" value="F:ATP binding"/>
    <property type="evidence" value="ECO:0007669"/>
    <property type="project" value="InterPro"/>
</dbReference>
<dbReference type="Pfam" id="PF07669">
    <property type="entry name" value="Eco57I"/>
    <property type="match status" value="1"/>
</dbReference>
<dbReference type="SMART" id="SM00487">
    <property type="entry name" value="DEXDc"/>
    <property type="match status" value="1"/>
</dbReference>
<dbReference type="GO" id="GO:0004519">
    <property type="term" value="F:endonuclease activity"/>
    <property type="evidence" value="ECO:0007669"/>
    <property type="project" value="UniProtKB-KW"/>
</dbReference>
<dbReference type="PANTHER" id="PTHR47396">
    <property type="entry name" value="TYPE I RESTRICTION ENZYME ECOKI R PROTEIN"/>
    <property type="match status" value="1"/>
</dbReference>
<dbReference type="Gene3D" id="3.40.50.300">
    <property type="entry name" value="P-loop containing nucleotide triphosphate hydrolases"/>
    <property type="match status" value="2"/>
</dbReference>
<proteinExistence type="predicted"/>
<dbReference type="InterPro" id="IPR029063">
    <property type="entry name" value="SAM-dependent_MTases_sf"/>
</dbReference>
<gene>
    <name evidence="3" type="ORF">IV55_GL000130</name>
    <name evidence="2" type="ORF">LSI01_16310</name>
</gene>
<dbReference type="EMBL" id="JQCB01000001">
    <property type="protein sequence ID" value="KRN97207.1"/>
    <property type="molecule type" value="Genomic_DNA"/>
</dbReference>
<accession>A0A0R2LF03</accession>
<dbReference type="InterPro" id="IPR014001">
    <property type="entry name" value="Helicase_ATP-bd"/>
</dbReference>